<evidence type="ECO:0000313" key="16">
    <source>
        <dbReference type="EMBL" id="RLN57336.1"/>
    </source>
</evidence>
<dbReference type="AlphaFoldDB" id="A0A3F2RK14"/>
<keyword evidence="9" id="KW-0406">Ion transport</keyword>
<keyword evidence="3" id="KW-0109">Calcium transport</keyword>
<evidence type="ECO:0000256" key="5">
    <source>
        <dbReference type="ARBA" id="ARBA00022692"/>
    </source>
</evidence>
<evidence type="ECO:0000256" key="8">
    <source>
        <dbReference type="ARBA" id="ARBA00022989"/>
    </source>
</evidence>
<evidence type="ECO:0000256" key="7">
    <source>
        <dbReference type="ARBA" id="ARBA00022882"/>
    </source>
</evidence>
<evidence type="ECO:0000256" key="13">
    <source>
        <dbReference type="SAM" id="Phobius"/>
    </source>
</evidence>
<dbReference type="Proteomes" id="UP000284657">
    <property type="component" value="Unassembled WGS sequence"/>
</dbReference>
<dbReference type="EMBL" id="MBAD02002636">
    <property type="protein sequence ID" value="RLN45848.1"/>
    <property type="molecule type" value="Genomic_DNA"/>
</dbReference>
<proteinExistence type="predicted"/>
<comment type="caution">
    <text evidence="16">The sequence shown here is derived from an EMBL/GenBank/DDBJ whole genome shotgun (WGS) entry which is preliminary data.</text>
</comment>
<dbReference type="GO" id="GO:0098703">
    <property type="term" value="P:calcium ion import across plasma membrane"/>
    <property type="evidence" value="ECO:0007669"/>
    <property type="project" value="TreeGrafter"/>
</dbReference>
<feature type="domain" description="Ion transport" evidence="14">
    <location>
        <begin position="151"/>
        <end position="268"/>
    </location>
</feature>
<dbReference type="SUPFAM" id="SSF81324">
    <property type="entry name" value="Voltage-gated potassium channels"/>
    <property type="match status" value="1"/>
</dbReference>
<gene>
    <name evidence="15" type="ORF">BBJ29_009379</name>
    <name evidence="16" type="ORF">BBP00_00007547</name>
</gene>
<keyword evidence="11" id="KW-0325">Glycoprotein</keyword>
<keyword evidence="8 13" id="KW-1133">Transmembrane helix</keyword>
<keyword evidence="6" id="KW-0106">Calcium</keyword>
<dbReference type="OrthoDB" id="416585at2759"/>
<feature type="transmembrane region" description="Helical" evidence="13">
    <location>
        <begin position="220"/>
        <end position="238"/>
    </location>
</feature>
<evidence type="ECO:0000256" key="4">
    <source>
        <dbReference type="ARBA" id="ARBA00022673"/>
    </source>
</evidence>
<evidence type="ECO:0000256" key="3">
    <source>
        <dbReference type="ARBA" id="ARBA00022568"/>
    </source>
</evidence>
<reference evidence="17 18" key="1">
    <citation type="submission" date="2018-07" db="EMBL/GenBank/DDBJ databases">
        <title>Genome sequencing of oomycete isolates from Chile give support for New Zealand origin for Phytophthora kernoviae and make available the first Nothophytophthora sp. genome.</title>
        <authorList>
            <person name="Studholme D.J."/>
            <person name="Sanfuentes E."/>
            <person name="Panda P."/>
            <person name="Hill R."/>
            <person name="Sambles C."/>
            <person name="Grant M."/>
            <person name="Williams N.M."/>
            <person name="Mcdougal R.L."/>
        </authorList>
    </citation>
    <scope>NUCLEOTIDE SEQUENCE [LARGE SCALE GENOMIC DNA]</scope>
    <source>
        <strain evidence="16">Chile6</strain>
        <strain evidence="15">Chile7</strain>
    </source>
</reference>
<dbReference type="EMBL" id="MBDO02000312">
    <property type="protein sequence ID" value="RLN57336.1"/>
    <property type="molecule type" value="Genomic_DNA"/>
</dbReference>
<dbReference type="PANTHER" id="PTHR45628:SF7">
    <property type="entry name" value="VOLTAGE-DEPENDENT CALCIUM CHANNEL TYPE A SUBUNIT ALPHA-1"/>
    <property type="match status" value="1"/>
</dbReference>
<evidence type="ECO:0000256" key="10">
    <source>
        <dbReference type="ARBA" id="ARBA00023136"/>
    </source>
</evidence>
<dbReference type="Gene3D" id="1.20.120.350">
    <property type="entry name" value="Voltage-gated potassium channels. Chain C"/>
    <property type="match status" value="1"/>
</dbReference>
<accession>A0A3F2RK14</accession>
<keyword evidence="5 13" id="KW-0812">Transmembrane</keyword>
<dbReference type="InterPro" id="IPR005821">
    <property type="entry name" value="Ion_trans_dom"/>
</dbReference>
<keyword evidence="7" id="KW-0851">Voltage-gated channel</keyword>
<dbReference type="InterPro" id="IPR050599">
    <property type="entry name" value="VDCC_alpha-1_subunit"/>
</dbReference>
<keyword evidence="10 13" id="KW-0472">Membrane</keyword>
<evidence type="ECO:0000256" key="1">
    <source>
        <dbReference type="ARBA" id="ARBA00004141"/>
    </source>
</evidence>
<evidence type="ECO:0000256" key="6">
    <source>
        <dbReference type="ARBA" id="ARBA00022837"/>
    </source>
</evidence>
<dbReference type="GO" id="GO:0005891">
    <property type="term" value="C:voltage-gated calcium channel complex"/>
    <property type="evidence" value="ECO:0007669"/>
    <property type="project" value="TreeGrafter"/>
</dbReference>
<evidence type="ECO:0000256" key="2">
    <source>
        <dbReference type="ARBA" id="ARBA00022448"/>
    </source>
</evidence>
<evidence type="ECO:0000256" key="12">
    <source>
        <dbReference type="ARBA" id="ARBA00023303"/>
    </source>
</evidence>
<name>A0A3F2RK14_9STRA</name>
<evidence type="ECO:0000259" key="14">
    <source>
        <dbReference type="Pfam" id="PF00520"/>
    </source>
</evidence>
<evidence type="ECO:0000313" key="18">
    <source>
        <dbReference type="Proteomes" id="UP000284657"/>
    </source>
</evidence>
<dbReference type="InterPro" id="IPR027359">
    <property type="entry name" value="Volt_channel_dom_sf"/>
</dbReference>
<organism evidence="16 17">
    <name type="scientific">Phytophthora kernoviae</name>
    <dbReference type="NCBI Taxonomy" id="325452"/>
    <lineage>
        <taxon>Eukaryota</taxon>
        <taxon>Sar</taxon>
        <taxon>Stramenopiles</taxon>
        <taxon>Oomycota</taxon>
        <taxon>Peronosporomycetes</taxon>
        <taxon>Peronosporales</taxon>
        <taxon>Peronosporaceae</taxon>
        <taxon>Phytophthora</taxon>
    </lineage>
</organism>
<dbReference type="PANTHER" id="PTHR45628">
    <property type="entry name" value="VOLTAGE-DEPENDENT CALCIUM CHANNEL TYPE A SUBUNIT ALPHA-1"/>
    <property type="match status" value="1"/>
</dbReference>
<evidence type="ECO:0000256" key="9">
    <source>
        <dbReference type="ARBA" id="ARBA00023065"/>
    </source>
</evidence>
<comment type="subcellular location">
    <subcellularLocation>
        <location evidence="1">Membrane</location>
        <topology evidence="1">Multi-pass membrane protein</topology>
    </subcellularLocation>
</comment>
<keyword evidence="4" id="KW-0107">Calcium channel</keyword>
<sequence length="289" mass="32180">MSDATEITSTSDDERQLNAFRDRLRDGDISARLHGAWGEPSHGDLKLLEDKVTLVWNRTPLQFNGLLLPRLLQTKMTTNSCSIVLTAVKSVRSGRQTTNFVRTIKCAVQMDSGSFIAPLGTGEEKTYVAASPTRFCRIDDITTGLVAESLAFEHFMNVVVFFNSVLFALEYHGMSESYAARLYMIENFLMLVYGTEFVVIGGAAGGLINYLQNPWNRLDFVLLTIACVEFLLLNFSVLRYTDSYARGIFVLRLFRLVRPFRVTSGLVGAHQVDRQATYGSSLTGIGLST</sequence>
<keyword evidence="12" id="KW-0407">Ion channel</keyword>
<evidence type="ECO:0000313" key="15">
    <source>
        <dbReference type="EMBL" id="RLN45848.1"/>
    </source>
</evidence>
<feature type="transmembrane region" description="Helical" evidence="13">
    <location>
        <begin position="188"/>
        <end position="208"/>
    </location>
</feature>
<evidence type="ECO:0000256" key="11">
    <source>
        <dbReference type="ARBA" id="ARBA00023180"/>
    </source>
</evidence>
<protein>
    <recommendedName>
        <fullName evidence="14">Ion transport domain-containing protein</fullName>
    </recommendedName>
</protein>
<dbReference type="Proteomes" id="UP000277300">
    <property type="component" value="Unassembled WGS sequence"/>
</dbReference>
<dbReference type="Pfam" id="PF00520">
    <property type="entry name" value="Ion_trans"/>
    <property type="match status" value="1"/>
</dbReference>
<evidence type="ECO:0000313" key="17">
    <source>
        <dbReference type="Proteomes" id="UP000277300"/>
    </source>
</evidence>
<dbReference type="GO" id="GO:0008331">
    <property type="term" value="F:high voltage-gated calcium channel activity"/>
    <property type="evidence" value="ECO:0007669"/>
    <property type="project" value="TreeGrafter"/>
</dbReference>
<keyword evidence="2" id="KW-0813">Transport</keyword>